<dbReference type="AlphaFoldDB" id="A0A3B0UHP5"/>
<dbReference type="Gene3D" id="1.10.3730.20">
    <property type="match status" value="1"/>
</dbReference>
<feature type="transmembrane region" description="Helical" evidence="1">
    <location>
        <begin position="191"/>
        <end position="211"/>
    </location>
</feature>
<keyword evidence="1" id="KW-1133">Transmembrane helix</keyword>
<feature type="transmembrane region" description="Helical" evidence="1">
    <location>
        <begin position="291"/>
        <end position="309"/>
    </location>
</feature>
<dbReference type="GO" id="GO:0016020">
    <property type="term" value="C:membrane"/>
    <property type="evidence" value="ECO:0007669"/>
    <property type="project" value="InterPro"/>
</dbReference>
<feature type="domain" description="EamA" evidence="2">
    <location>
        <begin position="13"/>
        <end position="147"/>
    </location>
</feature>
<feature type="transmembrane region" description="Helical" evidence="1">
    <location>
        <begin position="76"/>
        <end position="96"/>
    </location>
</feature>
<keyword evidence="1" id="KW-0812">Transmembrane</keyword>
<gene>
    <name evidence="3" type="ORF">MNBD_CHLOROFLEXI01-2172</name>
</gene>
<dbReference type="SUPFAM" id="SSF103481">
    <property type="entry name" value="Multidrug resistance efflux transporter EmrE"/>
    <property type="match status" value="2"/>
</dbReference>
<dbReference type="InterPro" id="IPR000620">
    <property type="entry name" value="EamA_dom"/>
</dbReference>
<proteinExistence type="predicted"/>
<feature type="transmembrane region" description="Helical" evidence="1">
    <location>
        <begin position="231"/>
        <end position="253"/>
    </location>
</feature>
<accession>A0A3B0UHP5</accession>
<name>A0A3B0UHP5_9ZZZZ</name>
<dbReference type="InterPro" id="IPR037185">
    <property type="entry name" value="EmrE-like"/>
</dbReference>
<dbReference type="EMBL" id="UOEU01000063">
    <property type="protein sequence ID" value="VAW30545.1"/>
    <property type="molecule type" value="Genomic_DNA"/>
</dbReference>
<evidence type="ECO:0000256" key="1">
    <source>
        <dbReference type="SAM" id="Phobius"/>
    </source>
</evidence>
<dbReference type="Pfam" id="PF00892">
    <property type="entry name" value="EamA"/>
    <property type="match status" value="2"/>
</dbReference>
<protein>
    <submittedName>
        <fullName evidence="3">Permease of the drug/metabolite transporter (DMT) superfamily</fullName>
    </submittedName>
</protein>
<reference evidence="3" key="1">
    <citation type="submission" date="2018-06" db="EMBL/GenBank/DDBJ databases">
        <authorList>
            <person name="Zhirakovskaya E."/>
        </authorList>
    </citation>
    <scope>NUCLEOTIDE SEQUENCE</scope>
</reference>
<dbReference type="PANTHER" id="PTHR22911:SF79">
    <property type="entry name" value="MOBA-LIKE NTP TRANSFERASE DOMAIN-CONTAINING PROTEIN"/>
    <property type="match status" value="1"/>
</dbReference>
<evidence type="ECO:0000259" key="2">
    <source>
        <dbReference type="Pfam" id="PF00892"/>
    </source>
</evidence>
<feature type="transmembrane region" description="Helical" evidence="1">
    <location>
        <begin position="161"/>
        <end position="179"/>
    </location>
</feature>
<keyword evidence="1" id="KW-0472">Membrane</keyword>
<feature type="transmembrane region" description="Helical" evidence="1">
    <location>
        <begin position="102"/>
        <end position="125"/>
    </location>
</feature>
<feature type="transmembrane region" description="Helical" evidence="1">
    <location>
        <begin position="265"/>
        <end position="285"/>
    </location>
</feature>
<feature type="transmembrane region" description="Helical" evidence="1">
    <location>
        <begin position="134"/>
        <end position="155"/>
    </location>
</feature>
<feature type="domain" description="EamA" evidence="2">
    <location>
        <begin position="161"/>
        <end position="307"/>
    </location>
</feature>
<evidence type="ECO:0000313" key="3">
    <source>
        <dbReference type="EMBL" id="VAW30545.1"/>
    </source>
</evidence>
<dbReference type="PANTHER" id="PTHR22911">
    <property type="entry name" value="ACYL-MALONYL CONDENSING ENZYME-RELATED"/>
    <property type="match status" value="1"/>
</dbReference>
<feature type="transmembrane region" description="Helical" evidence="1">
    <location>
        <begin position="15"/>
        <end position="35"/>
    </location>
</feature>
<feature type="transmembrane region" description="Helical" evidence="1">
    <location>
        <begin position="47"/>
        <end position="64"/>
    </location>
</feature>
<organism evidence="3">
    <name type="scientific">hydrothermal vent metagenome</name>
    <dbReference type="NCBI Taxonomy" id="652676"/>
    <lineage>
        <taxon>unclassified sequences</taxon>
        <taxon>metagenomes</taxon>
        <taxon>ecological metagenomes</taxon>
    </lineage>
</organism>
<sequence length="320" mass="34294">MSTAFIQDDSASRGYLVALASAAILSTTAVFIRYLTETYQIPPLLLAFWRSFFVLLTLLLWLGLRRAELLRLPRHHLPYLIGYGLLFAVFNGLWTLSVALNGAAVATVLVYSSAAFTALLARWLLDESLEPAKVVAIVLCLSGTALVAGVLDPAIGDRNLVGILTGIMSGLGYAIYSLMGRSAAKRGLNSWTTLLYVFGFATLFFLLVNLLPGEAVLGTAVSAKDIFWLGAAWRGWGVLILLAAGPTVVGFGLLNVSLSLLPSSVTNLILTTEPAFTAVLAYFLLGEQLTGLQIGGSLLILGGVLFLRWQNGRIRRGSTI</sequence>